<accession>A0A4R3TG90</accession>
<sequence>MNEKDVRNNLGYCGKACALCADAWFCKGCKSNDPTLARHMQKTGCYQQHCCKEKGIAGCWDCDDAPCDKDVFALDEPAVYRAAIRCAKYGGPMELASKIFLNQIHGICYPLAYFGCEDEQEARRLLDTYEEEVTEKVNNN</sequence>
<evidence type="ECO:0000313" key="2">
    <source>
        <dbReference type="Proteomes" id="UP000295773"/>
    </source>
</evidence>
<proteinExistence type="predicted"/>
<comment type="caution">
    <text evidence="1">The sequence shown here is derived from an EMBL/GenBank/DDBJ whole genome shotgun (WGS) entry which is preliminary data.</text>
</comment>
<reference evidence="1 2" key="1">
    <citation type="submission" date="2019-03" db="EMBL/GenBank/DDBJ databases">
        <title>Genomic Encyclopedia of Type Strains, Phase IV (KMG-IV): sequencing the most valuable type-strain genomes for metagenomic binning, comparative biology and taxonomic classification.</title>
        <authorList>
            <person name="Goeker M."/>
        </authorList>
    </citation>
    <scope>NUCLEOTIDE SEQUENCE [LARGE SCALE GENOMIC DNA]</scope>
    <source>
        <strain evidence="1 2">DSM 29481</strain>
    </source>
</reference>
<dbReference type="EMBL" id="SMBP01000006">
    <property type="protein sequence ID" value="TCU60600.1"/>
    <property type="molecule type" value="Genomic_DNA"/>
</dbReference>
<dbReference type="RefSeq" id="WP_132224380.1">
    <property type="nucleotide sequence ID" value="NZ_JANKBG010000005.1"/>
</dbReference>
<keyword evidence="2" id="KW-1185">Reference proteome</keyword>
<dbReference type="AlphaFoldDB" id="A0A4R3TG90"/>
<evidence type="ECO:0000313" key="1">
    <source>
        <dbReference type="EMBL" id="TCU60600.1"/>
    </source>
</evidence>
<organism evidence="1 2">
    <name type="scientific">Longicatena caecimuris</name>
    <dbReference type="NCBI Taxonomy" id="1796635"/>
    <lineage>
        <taxon>Bacteria</taxon>
        <taxon>Bacillati</taxon>
        <taxon>Bacillota</taxon>
        <taxon>Erysipelotrichia</taxon>
        <taxon>Erysipelotrichales</taxon>
        <taxon>Erysipelotrichaceae</taxon>
        <taxon>Longicatena</taxon>
    </lineage>
</organism>
<dbReference type="Proteomes" id="UP000295773">
    <property type="component" value="Unassembled WGS sequence"/>
</dbReference>
<gene>
    <name evidence="1" type="ORF">EDD61_106110</name>
</gene>
<dbReference type="Pfam" id="PF12675">
    <property type="entry name" value="DUF3795"/>
    <property type="match status" value="1"/>
</dbReference>
<dbReference type="InterPro" id="IPR024227">
    <property type="entry name" value="DUF3795"/>
</dbReference>
<name>A0A4R3TG90_9FIRM</name>
<protein>
    <submittedName>
        <fullName evidence="1">Uncharacterized protein DUF3795</fullName>
    </submittedName>
</protein>